<sequence length="66" mass="7697">MKFKSGIYKSEFYFFLIFGVVRCKFFISIFIGLNFVLLLRKFDFCFGFWAEGLGVNAPKPRLLVGI</sequence>
<proteinExistence type="predicted"/>
<keyword evidence="1" id="KW-0812">Transmembrane</keyword>
<keyword evidence="1" id="KW-1133">Transmembrane helix</keyword>
<dbReference type="Proteomes" id="UP000177998">
    <property type="component" value="Unassembled WGS sequence"/>
</dbReference>
<evidence type="ECO:0000256" key="1">
    <source>
        <dbReference type="SAM" id="Phobius"/>
    </source>
</evidence>
<evidence type="ECO:0000313" key="3">
    <source>
        <dbReference type="Proteomes" id="UP000177998"/>
    </source>
</evidence>
<protein>
    <submittedName>
        <fullName evidence="2">Uncharacterized protein</fullName>
    </submittedName>
</protein>
<evidence type="ECO:0000313" key="2">
    <source>
        <dbReference type="EMBL" id="OGG89707.1"/>
    </source>
</evidence>
<organism evidence="2 3">
    <name type="scientific">Candidatus Kuenenbacteria bacterium RIFCSPLOWO2_02_FULL_42_16</name>
    <dbReference type="NCBI Taxonomy" id="1798564"/>
    <lineage>
        <taxon>Bacteria</taxon>
        <taxon>Candidatus Kueneniibacteriota</taxon>
    </lineage>
</organism>
<gene>
    <name evidence="2" type="ORF">A3H55_03705</name>
</gene>
<dbReference type="EMBL" id="MFMZ01000061">
    <property type="protein sequence ID" value="OGG89707.1"/>
    <property type="molecule type" value="Genomic_DNA"/>
</dbReference>
<keyword evidence="1" id="KW-0472">Membrane</keyword>
<accession>A0A1F6FV43</accession>
<feature type="transmembrane region" description="Helical" evidence="1">
    <location>
        <begin position="12"/>
        <end position="39"/>
    </location>
</feature>
<name>A0A1F6FV43_9BACT</name>
<comment type="caution">
    <text evidence="2">The sequence shown here is derived from an EMBL/GenBank/DDBJ whole genome shotgun (WGS) entry which is preliminary data.</text>
</comment>
<reference evidence="2 3" key="1">
    <citation type="journal article" date="2016" name="Nat. Commun.">
        <title>Thousands of microbial genomes shed light on interconnected biogeochemical processes in an aquifer system.</title>
        <authorList>
            <person name="Anantharaman K."/>
            <person name="Brown C.T."/>
            <person name="Hug L.A."/>
            <person name="Sharon I."/>
            <person name="Castelle C.J."/>
            <person name="Probst A.J."/>
            <person name="Thomas B.C."/>
            <person name="Singh A."/>
            <person name="Wilkins M.J."/>
            <person name="Karaoz U."/>
            <person name="Brodie E.L."/>
            <person name="Williams K.H."/>
            <person name="Hubbard S.S."/>
            <person name="Banfield J.F."/>
        </authorList>
    </citation>
    <scope>NUCLEOTIDE SEQUENCE [LARGE SCALE GENOMIC DNA]</scope>
</reference>
<dbReference type="AlphaFoldDB" id="A0A1F6FV43"/>